<dbReference type="Proteomes" id="UP000326944">
    <property type="component" value="Chromosome"/>
</dbReference>
<evidence type="ECO:0000313" key="3">
    <source>
        <dbReference type="Proteomes" id="UP000326944"/>
    </source>
</evidence>
<evidence type="ECO:0000313" key="1">
    <source>
        <dbReference type="EMBL" id="QFR49946.1"/>
    </source>
</evidence>
<dbReference type="AlphaFoldDB" id="A0A5P8P437"/>
<reference evidence="2 3" key="1">
    <citation type="submission" date="2019-09" db="EMBL/GenBank/DDBJ databases">
        <title>Sulfurimonas gotlandica sp. nov., a chemoautotrophic and psychrotolerant epsilonproteobacterium isolated from a pelagic redoxcline, and an emended description of the genus Sulfurimonas.</title>
        <authorList>
            <person name="Wang S."/>
            <person name="Jiang L."/>
            <person name="Shao S."/>
        </authorList>
    </citation>
    <scope>NUCLEOTIDE SEQUENCE [LARGE SCALE GENOMIC DNA]</scope>
    <source>
        <strain evidence="2 3">GYSZ_1</strain>
        <plasmid evidence="2 3">unnamed</plasmid>
    </source>
</reference>
<name>A0A5P8P437_9BACT</name>
<dbReference type="EMBL" id="CP043617">
    <property type="protein sequence ID" value="QFR49946.1"/>
    <property type="molecule type" value="Genomic_DNA"/>
</dbReference>
<organism evidence="2 3">
    <name type="scientific">Sulfurimonas lithotrophica</name>
    <dbReference type="NCBI Taxonomy" id="2590022"/>
    <lineage>
        <taxon>Bacteria</taxon>
        <taxon>Pseudomonadati</taxon>
        <taxon>Campylobacterota</taxon>
        <taxon>Epsilonproteobacteria</taxon>
        <taxon>Campylobacterales</taxon>
        <taxon>Sulfurimonadaceae</taxon>
        <taxon>Sulfurimonas</taxon>
    </lineage>
</organism>
<accession>A0A5P8P437</accession>
<dbReference type="EMBL" id="CP043618">
    <property type="protein sequence ID" value="QFR50523.1"/>
    <property type="molecule type" value="Genomic_DNA"/>
</dbReference>
<protein>
    <submittedName>
        <fullName evidence="2">Uncharacterized protein</fullName>
    </submittedName>
</protein>
<proteinExistence type="predicted"/>
<gene>
    <name evidence="1" type="ORF">FJR48_09495</name>
    <name evidence="2" type="ORF">FJR48_12000</name>
</gene>
<dbReference type="Proteomes" id="UP000326944">
    <property type="component" value="Plasmid unnamed"/>
</dbReference>
<dbReference type="KEGG" id="sulg:FJR48_12000"/>
<dbReference type="RefSeq" id="WP_152307894.1">
    <property type="nucleotide sequence ID" value="NZ_CP043617.1"/>
</dbReference>
<dbReference type="OrthoDB" id="5334922at2"/>
<evidence type="ECO:0000313" key="2">
    <source>
        <dbReference type="EMBL" id="QFR50523.1"/>
    </source>
</evidence>
<dbReference type="KEGG" id="sulg:FJR48_09495"/>
<geneLocation type="plasmid" evidence="2">
    <name>unnamed</name>
</geneLocation>
<keyword evidence="2" id="KW-0614">Plasmid</keyword>
<keyword evidence="3" id="KW-1185">Reference proteome</keyword>
<sequence length="74" mass="8707">MSQKIALHIGGRRFDVDVDDDFADFLTKQIAKDFNADGNNDIKVLLQAYIRKNYDLYIQDNKMKEMIQECDNLY</sequence>